<feature type="compositionally biased region" description="Pro residues" evidence="1">
    <location>
        <begin position="482"/>
        <end position="492"/>
    </location>
</feature>
<dbReference type="Proteomes" id="UP000650467">
    <property type="component" value="Unassembled WGS sequence"/>
</dbReference>
<dbReference type="EMBL" id="JAEHOC010000019">
    <property type="protein sequence ID" value="KAG2433430.1"/>
    <property type="molecule type" value="Genomic_DNA"/>
</dbReference>
<feature type="compositionally biased region" description="Low complexity" evidence="1">
    <location>
        <begin position="750"/>
        <end position="765"/>
    </location>
</feature>
<gene>
    <name evidence="2" type="ORF">HXX76_008488</name>
</gene>
<protein>
    <submittedName>
        <fullName evidence="2">Uncharacterized protein</fullName>
    </submittedName>
</protein>
<evidence type="ECO:0000256" key="1">
    <source>
        <dbReference type="SAM" id="MobiDB-lite"/>
    </source>
</evidence>
<feature type="compositionally biased region" description="Gly residues" evidence="1">
    <location>
        <begin position="100"/>
        <end position="113"/>
    </location>
</feature>
<dbReference type="AlphaFoldDB" id="A0A835T8A3"/>
<proteinExistence type="predicted"/>
<feature type="compositionally biased region" description="Low complexity" evidence="1">
    <location>
        <begin position="445"/>
        <end position="461"/>
    </location>
</feature>
<accession>A0A835T8A3</accession>
<comment type="caution">
    <text evidence="2">The sequence shown here is derived from an EMBL/GenBank/DDBJ whole genome shotgun (WGS) entry which is preliminary data.</text>
</comment>
<feature type="region of interest" description="Disordered" evidence="1">
    <location>
        <begin position="99"/>
        <end position="130"/>
    </location>
</feature>
<feature type="region of interest" description="Disordered" evidence="1">
    <location>
        <begin position="734"/>
        <end position="772"/>
    </location>
</feature>
<feature type="region of interest" description="Disordered" evidence="1">
    <location>
        <begin position="434"/>
        <end position="513"/>
    </location>
</feature>
<evidence type="ECO:0000313" key="3">
    <source>
        <dbReference type="Proteomes" id="UP000650467"/>
    </source>
</evidence>
<feature type="compositionally biased region" description="Low complexity" evidence="1">
    <location>
        <begin position="493"/>
        <end position="507"/>
    </location>
</feature>
<name>A0A835T8A3_CHLIN</name>
<dbReference type="OrthoDB" id="10457857at2759"/>
<sequence length="904" mass="91198">MDFINATATTGRSWGRLRPGRLAAVALGVVVAVALCDASAVGSIWSALGISAEVRVQRAPPTASVLGTHRISDWHACGGTLLPQRGYDSELTPVRLAAAAGGGGAEGGGGGGSSSSSTTWDPSGPDVANGTAGPWPGYSCGPSSSCYHDRATGLWFCRPLDDDDMVGPVNTTLTGGAAAGLQRGRQCGGAGGECGRWSRQPCVDAAWPGAACAPGLACVPRDGRMWECADAREPQPRPDPPVLLRRGEQCGGAGGVCGEDGGGDCVDREWEGFECYAREDEELELVCGRETRYHWTCMPAPELPSGPLPFMAQCGGVGGRCGSAGRPSCLDRPWRGFDCGRGLACLRESAASWVCGPQAAAADLAEGITPAAPNHSPTEALEAALVHAAAAAATLEAARRAQLRQLAAAAGGGAGACEASGAGCGADAEDEYLDDEAETPLPPDSRSSSSSSSGSSSSSSSTAGKASGTQDYGGRRGSPGGGSPPPAQPPPSQAAAAAAASAAPSSSYGTSANPHALPLPQPLRYAPNALPGSRLCWSVSYWRGWGQAPNICDMWRPVYSGGRCYPPCPPGFDTRDGALCWMRRCPPGWQDDGTTCFLPPHRYAKGCCRVLVYGQCSHCCDACLPGYGEEACACSRQAEVFSRSSGWDPGVAARCPLSRTDRDAEGACYVPCRHGHAGIADRCWLQSPSRWMRQQGFTHRCGILAFARSTAAAEAAEAAAAAAAAAVARDAPLSATSGSSHTPLGEGGPTTAAAAAAAATATSGTSAGGSGGWEMDAWPLRASHTGAAASHGGLGAALAAASVAGAGALRPAAGEEEANPDFSPEAEAEAHCQWFMGEWVRVAAAAGSTAVASCLVGHLVTTGPGGLAAVAASGSICGVAAVSVAAALQELINLAAAVEPCHHD</sequence>
<keyword evidence="3" id="KW-1185">Reference proteome</keyword>
<organism evidence="2 3">
    <name type="scientific">Chlamydomonas incerta</name>
    <dbReference type="NCBI Taxonomy" id="51695"/>
    <lineage>
        <taxon>Eukaryota</taxon>
        <taxon>Viridiplantae</taxon>
        <taxon>Chlorophyta</taxon>
        <taxon>core chlorophytes</taxon>
        <taxon>Chlorophyceae</taxon>
        <taxon>CS clade</taxon>
        <taxon>Chlamydomonadales</taxon>
        <taxon>Chlamydomonadaceae</taxon>
        <taxon>Chlamydomonas</taxon>
    </lineage>
</organism>
<evidence type="ECO:0000313" key="2">
    <source>
        <dbReference type="EMBL" id="KAG2433430.1"/>
    </source>
</evidence>
<reference evidence="2" key="1">
    <citation type="journal article" date="2020" name="bioRxiv">
        <title>Comparative genomics of Chlamydomonas.</title>
        <authorList>
            <person name="Craig R.J."/>
            <person name="Hasan A.R."/>
            <person name="Ness R.W."/>
            <person name="Keightley P.D."/>
        </authorList>
    </citation>
    <scope>NUCLEOTIDE SEQUENCE</scope>
    <source>
        <strain evidence="2">SAG 7.73</strain>
    </source>
</reference>